<feature type="region of interest" description="Disordered" evidence="6">
    <location>
        <begin position="1"/>
        <end position="27"/>
    </location>
</feature>
<name>A0A6J4NQP0_9ACTN</name>
<dbReference type="Gene3D" id="1.20.1260.100">
    <property type="entry name" value="TspO/MBR protein"/>
    <property type="match status" value="1"/>
</dbReference>
<evidence type="ECO:0008006" key="8">
    <source>
        <dbReference type="Google" id="ProtNLM"/>
    </source>
</evidence>
<comment type="similarity">
    <text evidence="2">Belongs to the TspO/BZRP family.</text>
</comment>
<keyword evidence="3" id="KW-0812">Transmembrane</keyword>
<sequence length="211" mass="22413">MTRSMTTRRTSDTSTAVLHRRPAERGAAPALPARPRFRWWHAAAVGVAANLVGNLPPSRADDRDFYASLPTPAGAPPGWVFAPVWAVNNTLTLWSNLRVANLPADTPGRRAARASEAATWALFAAFSPLYFGLRSPALGAADTVAGLVTTTHAVVVTARLDPPAAWALAPRLAWLALASYVSTVTATRAVRGRRTRPRTTTTAPPSSPESS</sequence>
<evidence type="ECO:0000256" key="5">
    <source>
        <dbReference type="ARBA" id="ARBA00023136"/>
    </source>
</evidence>
<protein>
    <recommendedName>
        <fullName evidence="8">Tryptophan-rich sensory protein</fullName>
    </recommendedName>
</protein>
<gene>
    <name evidence="7" type="ORF">AVDCRST_MAG32-2576</name>
</gene>
<reference evidence="7" key="1">
    <citation type="submission" date="2020-02" db="EMBL/GenBank/DDBJ databases">
        <authorList>
            <person name="Meier V. D."/>
        </authorList>
    </citation>
    <scope>NUCLEOTIDE SEQUENCE</scope>
    <source>
        <strain evidence="7">AVDCRST_MAG32</strain>
    </source>
</reference>
<dbReference type="PANTHER" id="PTHR10057">
    <property type="entry name" value="PERIPHERAL-TYPE BENZODIAZEPINE RECEPTOR"/>
    <property type="match status" value="1"/>
</dbReference>
<dbReference type="GO" id="GO:0033013">
    <property type="term" value="P:tetrapyrrole metabolic process"/>
    <property type="evidence" value="ECO:0007669"/>
    <property type="project" value="UniProtKB-ARBA"/>
</dbReference>
<dbReference type="PANTHER" id="PTHR10057:SF0">
    <property type="entry name" value="TRANSLOCATOR PROTEIN"/>
    <property type="match status" value="1"/>
</dbReference>
<dbReference type="EMBL" id="CADCUM010000100">
    <property type="protein sequence ID" value="CAA9394964.1"/>
    <property type="molecule type" value="Genomic_DNA"/>
</dbReference>
<organism evidence="7">
    <name type="scientific">uncultured Nocardioides sp</name>
    <dbReference type="NCBI Taxonomy" id="198441"/>
    <lineage>
        <taxon>Bacteria</taxon>
        <taxon>Bacillati</taxon>
        <taxon>Actinomycetota</taxon>
        <taxon>Actinomycetes</taxon>
        <taxon>Propionibacteriales</taxon>
        <taxon>Nocardioidaceae</taxon>
        <taxon>Nocardioides</taxon>
        <taxon>environmental samples</taxon>
    </lineage>
</organism>
<evidence type="ECO:0000256" key="6">
    <source>
        <dbReference type="SAM" id="MobiDB-lite"/>
    </source>
</evidence>
<dbReference type="Pfam" id="PF03073">
    <property type="entry name" value="TspO_MBR"/>
    <property type="match status" value="1"/>
</dbReference>
<dbReference type="AlphaFoldDB" id="A0A6J4NQP0"/>
<dbReference type="InterPro" id="IPR038330">
    <property type="entry name" value="TspO/MBR-related_sf"/>
</dbReference>
<evidence type="ECO:0000256" key="1">
    <source>
        <dbReference type="ARBA" id="ARBA00004141"/>
    </source>
</evidence>
<evidence type="ECO:0000256" key="3">
    <source>
        <dbReference type="ARBA" id="ARBA00022692"/>
    </source>
</evidence>
<dbReference type="InterPro" id="IPR004307">
    <property type="entry name" value="TspO_MBR"/>
</dbReference>
<dbReference type="GO" id="GO:0016020">
    <property type="term" value="C:membrane"/>
    <property type="evidence" value="ECO:0007669"/>
    <property type="project" value="UniProtKB-SubCell"/>
</dbReference>
<feature type="region of interest" description="Disordered" evidence="6">
    <location>
        <begin position="189"/>
        <end position="211"/>
    </location>
</feature>
<evidence type="ECO:0000313" key="7">
    <source>
        <dbReference type="EMBL" id="CAA9394964.1"/>
    </source>
</evidence>
<evidence type="ECO:0000256" key="4">
    <source>
        <dbReference type="ARBA" id="ARBA00022989"/>
    </source>
</evidence>
<feature type="compositionally biased region" description="Low complexity" evidence="6">
    <location>
        <begin position="1"/>
        <end position="15"/>
    </location>
</feature>
<accession>A0A6J4NQP0</accession>
<evidence type="ECO:0000256" key="2">
    <source>
        <dbReference type="ARBA" id="ARBA00007524"/>
    </source>
</evidence>
<dbReference type="CDD" id="cd15904">
    <property type="entry name" value="TSPO_MBR"/>
    <property type="match status" value="1"/>
</dbReference>
<keyword evidence="5" id="KW-0472">Membrane</keyword>
<comment type="subcellular location">
    <subcellularLocation>
        <location evidence="1">Membrane</location>
        <topology evidence="1">Multi-pass membrane protein</topology>
    </subcellularLocation>
</comment>
<proteinExistence type="inferred from homology"/>
<keyword evidence="4" id="KW-1133">Transmembrane helix</keyword>